<feature type="domain" description="PglD N-terminal" evidence="1">
    <location>
        <begin position="4"/>
        <end position="75"/>
    </location>
</feature>
<reference evidence="2" key="1">
    <citation type="journal article" date="2020" name="Nature">
        <title>Giant virus diversity and host interactions through global metagenomics.</title>
        <authorList>
            <person name="Schulz F."/>
            <person name="Roux S."/>
            <person name="Paez-Espino D."/>
            <person name="Jungbluth S."/>
            <person name="Walsh D.A."/>
            <person name="Denef V.J."/>
            <person name="McMahon K.D."/>
            <person name="Konstantinidis K.T."/>
            <person name="Eloe-Fadrosh E.A."/>
            <person name="Kyrpides N.C."/>
            <person name="Woyke T."/>
        </authorList>
    </citation>
    <scope>NUCLEOTIDE SEQUENCE</scope>
    <source>
        <strain evidence="2">GVMAG-M-3300023174-104</strain>
    </source>
</reference>
<sequence>MKKALIGHGGHAKEVMSIMEQQMVCFIDDDYYFNHVDKEDSSSWIRPLSTLDPTEFCVMVCIGDSATRKAVVSRLPKGIHYFSFIHPSSVINPSDQPIGEGIFIGPFCSMIATKRLGSHSILVRACHIGHDCEIGDYFSMMPGSILSGNVCVGDCVYLGAQSCVKENVSITHHVMVGMGTVVIRDIEHPGMYVNTHNGALRKLE</sequence>
<dbReference type="AlphaFoldDB" id="A0A6C0D0N6"/>
<dbReference type="CDD" id="cd03360">
    <property type="entry name" value="LbH_AT_putative"/>
    <property type="match status" value="1"/>
</dbReference>
<dbReference type="InterPro" id="IPR041561">
    <property type="entry name" value="PglD_N"/>
</dbReference>
<dbReference type="PANTHER" id="PTHR43300:SF7">
    <property type="entry name" value="UDP-N-ACETYLBACILLOSAMINE N-ACETYLTRANSFERASE"/>
    <property type="match status" value="1"/>
</dbReference>
<dbReference type="Pfam" id="PF17836">
    <property type="entry name" value="PglD_N"/>
    <property type="match status" value="1"/>
</dbReference>
<dbReference type="Gene3D" id="2.160.10.10">
    <property type="entry name" value="Hexapeptide repeat proteins"/>
    <property type="match status" value="1"/>
</dbReference>
<accession>A0A6C0D0N6</accession>
<dbReference type="Gene3D" id="3.40.50.20">
    <property type="match status" value="1"/>
</dbReference>
<dbReference type="InterPro" id="IPR020019">
    <property type="entry name" value="AcTrfase_PglD-like"/>
</dbReference>
<dbReference type="SUPFAM" id="SSF51161">
    <property type="entry name" value="Trimeric LpxA-like enzymes"/>
    <property type="match status" value="1"/>
</dbReference>
<dbReference type="InterPro" id="IPR050179">
    <property type="entry name" value="Trans_hexapeptide_repeat"/>
</dbReference>
<dbReference type="PANTHER" id="PTHR43300">
    <property type="entry name" value="ACETYLTRANSFERASE"/>
    <property type="match status" value="1"/>
</dbReference>
<evidence type="ECO:0000259" key="1">
    <source>
        <dbReference type="Pfam" id="PF17836"/>
    </source>
</evidence>
<organism evidence="2">
    <name type="scientific">viral metagenome</name>
    <dbReference type="NCBI Taxonomy" id="1070528"/>
    <lineage>
        <taxon>unclassified sequences</taxon>
        <taxon>metagenomes</taxon>
        <taxon>organismal metagenomes</taxon>
    </lineage>
</organism>
<name>A0A6C0D0N6_9ZZZZ</name>
<protein>
    <recommendedName>
        <fullName evidence="1">PglD N-terminal domain-containing protein</fullName>
    </recommendedName>
</protein>
<proteinExistence type="predicted"/>
<dbReference type="EMBL" id="MN739518">
    <property type="protein sequence ID" value="QHT09982.1"/>
    <property type="molecule type" value="Genomic_DNA"/>
</dbReference>
<dbReference type="InterPro" id="IPR011004">
    <property type="entry name" value="Trimer_LpxA-like_sf"/>
</dbReference>
<evidence type="ECO:0000313" key="2">
    <source>
        <dbReference type="EMBL" id="QHT09982.1"/>
    </source>
</evidence>